<proteinExistence type="inferred from homology"/>
<evidence type="ECO:0000259" key="3">
    <source>
        <dbReference type="PROSITE" id="PS50983"/>
    </source>
</evidence>
<dbReference type="Proteomes" id="UP000465263">
    <property type="component" value="Unassembled WGS sequence"/>
</dbReference>
<comment type="caution">
    <text evidence="4">The sequence shown here is derived from an EMBL/GenBank/DDBJ whole genome shotgun (WGS) entry which is preliminary data.</text>
</comment>
<evidence type="ECO:0000256" key="2">
    <source>
        <dbReference type="SAM" id="SignalP"/>
    </source>
</evidence>
<dbReference type="RefSeq" id="WP_085087788.1">
    <property type="nucleotide sequence ID" value="NZ_BLKV01000001.1"/>
</dbReference>
<evidence type="ECO:0000256" key="1">
    <source>
        <dbReference type="ARBA" id="ARBA00008814"/>
    </source>
</evidence>
<evidence type="ECO:0000313" key="5">
    <source>
        <dbReference type="Proteomes" id="UP000465263"/>
    </source>
</evidence>
<comment type="similarity">
    <text evidence="1">Belongs to the bacterial solute-binding protein 8 family.</text>
</comment>
<dbReference type="InterPro" id="IPR002491">
    <property type="entry name" value="ABC_transptr_periplasmic_BD"/>
</dbReference>
<organism evidence="4 5">
    <name type="scientific">Mycolicibacter senuensis</name>
    <dbReference type="NCBI Taxonomy" id="386913"/>
    <lineage>
        <taxon>Bacteria</taxon>
        <taxon>Bacillati</taxon>
        <taxon>Actinomycetota</taxon>
        <taxon>Actinomycetes</taxon>
        <taxon>Mycobacteriales</taxon>
        <taxon>Mycobacteriaceae</taxon>
        <taxon>Mycolicibacter</taxon>
    </lineage>
</organism>
<dbReference type="AlphaFoldDB" id="A0A7I9XEL6"/>
<dbReference type="EMBL" id="BLKV01000001">
    <property type="protein sequence ID" value="GFG68409.1"/>
    <property type="molecule type" value="Genomic_DNA"/>
</dbReference>
<keyword evidence="2" id="KW-0732">Signal</keyword>
<dbReference type="InterPro" id="IPR050902">
    <property type="entry name" value="ABC_Transporter_SBP"/>
</dbReference>
<name>A0A7I9XEL6_9MYCO</name>
<dbReference type="GO" id="GO:0071281">
    <property type="term" value="P:cellular response to iron ion"/>
    <property type="evidence" value="ECO:0007669"/>
    <property type="project" value="TreeGrafter"/>
</dbReference>
<dbReference type="PROSITE" id="PS50983">
    <property type="entry name" value="FE_B12_PBP"/>
    <property type="match status" value="1"/>
</dbReference>
<reference evidence="4 5" key="1">
    <citation type="journal article" date="2019" name="Emerg. Microbes Infect.">
        <title>Comprehensive subspecies identification of 175 nontuberculous mycobacteria species based on 7547 genomic profiles.</title>
        <authorList>
            <person name="Matsumoto Y."/>
            <person name="Kinjo T."/>
            <person name="Motooka D."/>
            <person name="Nabeya D."/>
            <person name="Jung N."/>
            <person name="Uechi K."/>
            <person name="Horii T."/>
            <person name="Iida T."/>
            <person name="Fujita J."/>
            <person name="Nakamura S."/>
        </authorList>
    </citation>
    <scope>NUCLEOTIDE SEQUENCE [LARGE SCALE GENOMIC DNA]</scope>
    <source>
        <strain evidence="4 5">JCM 16017</strain>
    </source>
</reference>
<dbReference type="PANTHER" id="PTHR30535:SF34">
    <property type="entry name" value="MOLYBDATE-BINDING PROTEIN MOLA"/>
    <property type="match status" value="1"/>
</dbReference>
<sequence>MPRARRVVPALTAALAIALALAGCSAEHAFRTADGRQDCITDFDPHADYFPDKSTLSDAANFALEYHRSYQILTVHRPYLGGKPVSYVLVRCGAPTPALTGELAAAQRITVPVRSLYSGSTTHLAMITELDKADVVTGVASPAAVADPQIRERIDTGETVGYAPGGQINIESVLHAGPDALVTQGMDDAGYPKLREAGLPVVADAEWLEPTPLGRAEWIKVFAALTGTERRAGQIYQGIRDRYRALAAQASAAAPTKVLVGTMYSGNWSMPTGASYSGRLVADAGGTYPWLADDGAESRQLNFESVYTRAADAPLWLVTDDWATVDDAVARDSRYGELVAVRTGQVWSATRAIGPGGGNLYWERGTARPDLLLGDLVAILHPELAAQGHGFEFYRQVPR</sequence>
<protein>
    <submittedName>
        <fullName evidence="4">ABC transporter substrate-binding protein</fullName>
    </submittedName>
</protein>
<feature type="signal peptide" evidence="2">
    <location>
        <begin position="1"/>
        <end position="22"/>
    </location>
</feature>
<evidence type="ECO:0000313" key="4">
    <source>
        <dbReference type="EMBL" id="GFG68409.1"/>
    </source>
</evidence>
<dbReference type="Gene3D" id="3.40.50.1980">
    <property type="entry name" value="Nitrogenase molybdenum iron protein domain"/>
    <property type="match status" value="2"/>
</dbReference>
<feature type="chain" id="PRO_5038887741" evidence="2">
    <location>
        <begin position="23"/>
        <end position="399"/>
    </location>
</feature>
<dbReference type="Pfam" id="PF01497">
    <property type="entry name" value="Peripla_BP_2"/>
    <property type="match status" value="1"/>
</dbReference>
<dbReference type="SUPFAM" id="SSF53807">
    <property type="entry name" value="Helical backbone' metal receptor"/>
    <property type="match status" value="1"/>
</dbReference>
<dbReference type="OrthoDB" id="9812528at2"/>
<gene>
    <name evidence="4" type="ORF">MSEN_01290</name>
</gene>
<dbReference type="PROSITE" id="PS51257">
    <property type="entry name" value="PROKAR_LIPOPROTEIN"/>
    <property type="match status" value="1"/>
</dbReference>
<feature type="domain" description="Fe/B12 periplasmic-binding" evidence="3">
    <location>
        <begin position="115"/>
        <end position="384"/>
    </location>
</feature>
<accession>A0A7I9XEL6</accession>
<dbReference type="PANTHER" id="PTHR30535">
    <property type="entry name" value="VITAMIN B12-BINDING PROTEIN"/>
    <property type="match status" value="1"/>
</dbReference>
<keyword evidence="5" id="KW-1185">Reference proteome</keyword>